<dbReference type="Gene3D" id="3.40.50.880">
    <property type="match status" value="1"/>
</dbReference>
<dbReference type="InterPro" id="IPR029062">
    <property type="entry name" value="Class_I_gatase-like"/>
</dbReference>
<dbReference type="EMBL" id="JABMOJ010000426">
    <property type="protein sequence ID" value="NQV65932.1"/>
    <property type="molecule type" value="Genomic_DNA"/>
</dbReference>
<reference evidence="2" key="1">
    <citation type="submission" date="2020-05" db="EMBL/GenBank/DDBJ databases">
        <title>Sulfur intermediates as new biogeochemical hubs in an aquatic model microbial ecosystem.</title>
        <authorList>
            <person name="Vigneron A."/>
        </authorList>
    </citation>
    <scope>NUCLEOTIDE SEQUENCE</scope>
    <source>
        <strain evidence="2">Bin.250</strain>
    </source>
</reference>
<comment type="caution">
    <text evidence="2">The sequence shown here is derived from an EMBL/GenBank/DDBJ whole genome shotgun (WGS) entry which is preliminary data.</text>
</comment>
<name>A0A972W085_9GAMM</name>
<dbReference type="GO" id="GO:0005829">
    <property type="term" value="C:cytosol"/>
    <property type="evidence" value="ECO:0007669"/>
    <property type="project" value="TreeGrafter"/>
</dbReference>
<dbReference type="Proteomes" id="UP000754644">
    <property type="component" value="Unassembled WGS sequence"/>
</dbReference>
<evidence type="ECO:0000313" key="2">
    <source>
        <dbReference type="EMBL" id="NQV65932.1"/>
    </source>
</evidence>
<evidence type="ECO:0000313" key="3">
    <source>
        <dbReference type="Proteomes" id="UP000754644"/>
    </source>
</evidence>
<dbReference type="AlphaFoldDB" id="A0A972W085"/>
<dbReference type="PANTHER" id="PTHR42695:SF5">
    <property type="entry name" value="GLUTAMINE AMIDOTRANSFERASE YLR126C-RELATED"/>
    <property type="match status" value="1"/>
</dbReference>
<organism evidence="2 3">
    <name type="scientific">SAR86 cluster bacterium</name>
    <dbReference type="NCBI Taxonomy" id="2030880"/>
    <lineage>
        <taxon>Bacteria</taxon>
        <taxon>Pseudomonadati</taxon>
        <taxon>Pseudomonadota</taxon>
        <taxon>Gammaproteobacteria</taxon>
        <taxon>SAR86 cluster</taxon>
    </lineage>
</organism>
<accession>A0A972W085</accession>
<dbReference type="SUPFAM" id="SSF52317">
    <property type="entry name" value="Class I glutamine amidotransferase-like"/>
    <property type="match status" value="1"/>
</dbReference>
<evidence type="ECO:0000259" key="1">
    <source>
        <dbReference type="Pfam" id="PF00117"/>
    </source>
</evidence>
<dbReference type="PANTHER" id="PTHR42695">
    <property type="entry name" value="GLUTAMINE AMIDOTRANSFERASE YLR126C-RELATED"/>
    <property type="match status" value="1"/>
</dbReference>
<dbReference type="PROSITE" id="PS51273">
    <property type="entry name" value="GATASE_TYPE_1"/>
    <property type="match status" value="1"/>
</dbReference>
<protein>
    <submittedName>
        <fullName evidence="2">Homoserine O-succinyltransferase</fullName>
    </submittedName>
</protein>
<proteinExistence type="predicted"/>
<dbReference type="InterPro" id="IPR044992">
    <property type="entry name" value="ChyE-like"/>
</dbReference>
<dbReference type="CDD" id="cd01741">
    <property type="entry name" value="GATase1_1"/>
    <property type="match status" value="1"/>
</dbReference>
<dbReference type="Pfam" id="PF00117">
    <property type="entry name" value="GATase"/>
    <property type="match status" value="1"/>
</dbReference>
<sequence length="246" mass="27230">MKIGILKADSVLEQFQIDFGEYPEMVSRVLSAATQLEGDDTLEFIAFDVEHGQYPEGIGDCDGYIITGSKKSVYDDEPWIHRLREFVVELDKTKTPTVGICFGHQMMAEALGGKTEPADVGWRVGVHDAEVLTKAKFMRPVANQFALLYSHKDQVSKLPPGATLLASSDNCPNAMFTVGEHMLALQGHPEFIKEYSQGLMELRQEMLGAEKFSAGIASLNVLTDQPLIAAWILRFLARSRPQAPVE</sequence>
<dbReference type="InterPro" id="IPR017926">
    <property type="entry name" value="GATASE"/>
</dbReference>
<gene>
    <name evidence="2" type="ORF">HQ497_11270</name>
</gene>
<feature type="domain" description="Glutamine amidotransferase" evidence="1">
    <location>
        <begin position="60"/>
        <end position="194"/>
    </location>
</feature>